<name>A0A4P9WIP8_9FUNG</name>
<evidence type="ECO:0000313" key="3">
    <source>
        <dbReference type="Proteomes" id="UP000269721"/>
    </source>
</evidence>
<keyword evidence="3" id="KW-1185">Reference proteome</keyword>
<evidence type="ECO:0000313" key="2">
    <source>
        <dbReference type="EMBL" id="RKO92759.1"/>
    </source>
</evidence>
<feature type="compositionally biased region" description="Pro residues" evidence="1">
    <location>
        <begin position="28"/>
        <end position="44"/>
    </location>
</feature>
<sequence length="170" mass="18935">MTFKSFFWTYLLRDTLDSVAEAALSVAQPPPDNPRLPDSSPSPTPVTAGSKGGVHNFDHASSLGPQTRLRRFVNSRRGQLSLDGRGKEKEKEFEPFMVANANGKPMFDAFRIHDSYYPRQQKQATKASLLAPSDPDRHSLPAPPDPRLTFLPVAHSYVVPICQLQRRGVH</sequence>
<feature type="region of interest" description="Disordered" evidence="1">
    <location>
        <begin position="27"/>
        <end position="70"/>
    </location>
</feature>
<reference evidence="3" key="1">
    <citation type="journal article" date="2018" name="Nat. Microbiol.">
        <title>Leveraging single-cell genomics to expand the fungal tree of life.</title>
        <authorList>
            <person name="Ahrendt S.R."/>
            <person name="Quandt C.A."/>
            <person name="Ciobanu D."/>
            <person name="Clum A."/>
            <person name="Salamov A."/>
            <person name="Andreopoulos B."/>
            <person name="Cheng J.F."/>
            <person name="Woyke T."/>
            <person name="Pelin A."/>
            <person name="Henrissat B."/>
            <person name="Reynolds N.K."/>
            <person name="Benny G.L."/>
            <person name="Smith M.E."/>
            <person name="James T.Y."/>
            <person name="Grigoriev I.V."/>
        </authorList>
    </citation>
    <scope>NUCLEOTIDE SEQUENCE [LARGE SCALE GENOMIC DNA]</scope>
</reference>
<feature type="region of interest" description="Disordered" evidence="1">
    <location>
        <begin position="121"/>
        <end position="145"/>
    </location>
</feature>
<proteinExistence type="predicted"/>
<dbReference type="EMBL" id="KZ994506">
    <property type="protein sequence ID" value="RKO92759.1"/>
    <property type="molecule type" value="Genomic_DNA"/>
</dbReference>
<evidence type="ECO:0000256" key="1">
    <source>
        <dbReference type="SAM" id="MobiDB-lite"/>
    </source>
</evidence>
<protein>
    <submittedName>
        <fullName evidence="2">Uncharacterized protein</fullName>
    </submittedName>
</protein>
<accession>A0A4P9WIP8</accession>
<gene>
    <name evidence="2" type="ORF">BDK51DRAFT_37560</name>
</gene>
<dbReference type="AlphaFoldDB" id="A0A4P9WIP8"/>
<dbReference type="Proteomes" id="UP000269721">
    <property type="component" value="Unassembled WGS sequence"/>
</dbReference>
<organism evidence="2 3">
    <name type="scientific">Blyttiomyces helicus</name>
    <dbReference type="NCBI Taxonomy" id="388810"/>
    <lineage>
        <taxon>Eukaryota</taxon>
        <taxon>Fungi</taxon>
        <taxon>Fungi incertae sedis</taxon>
        <taxon>Chytridiomycota</taxon>
        <taxon>Chytridiomycota incertae sedis</taxon>
        <taxon>Chytridiomycetes</taxon>
        <taxon>Chytridiomycetes incertae sedis</taxon>
        <taxon>Blyttiomyces</taxon>
    </lineage>
</organism>